<evidence type="ECO:0000256" key="1">
    <source>
        <dbReference type="ARBA" id="ARBA00004651"/>
    </source>
</evidence>
<dbReference type="AlphaFoldDB" id="A0A380FV20"/>
<feature type="transmembrane region" description="Helical" evidence="9">
    <location>
        <begin position="233"/>
        <end position="251"/>
    </location>
</feature>
<proteinExistence type="inferred from homology"/>
<keyword evidence="5 9" id="KW-0812">Transmembrane</keyword>
<dbReference type="GO" id="GO:0005886">
    <property type="term" value="C:plasma membrane"/>
    <property type="evidence" value="ECO:0007669"/>
    <property type="project" value="UniProtKB-SubCell"/>
</dbReference>
<evidence type="ECO:0000256" key="3">
    <source>
        <dbReference type="ARBA" id="ARBA00022448"/>
    </source>
</evidence>
<evidence type="ECO:0000256" key="5">
    <source>
        <dbReference type="ARBA" id="ARBA00022692"/>
    </source>
</evidence>
<dbReference type="OrthoDB" id="9775735at2"/>
<gene>
    <name evidence="10" type="primary">betP_1</name>
    <name evidence="11" type="ORF">BJR09_09535</name>
    <name evidence="10" type="ORF">NCTC13830_00251</name>
</gene>
<evidence type="ECO:0000256" key="7">
    <source>
        <dbReference type="ARBA" id="ARBA00023136"/>
    </source>
</evidence>
<keyword evidence="7 9" id="KW-0472">Membrane</keyword>
<keyword evidence="6 9" id="KW-1133">Transmembrane helix</keyword>
<feature type="transmembrane region" description="Helical" evidence="9">
    <location>
        <begin position="12"/>
        <end position="30"/>
    </location>
</feature>
<dbReference type="RefSeq" id="WP_103297363.1">
    <property type="nucleotide sequence ID" value="NZ_PPQT01000019.1"/>
</dbReference>
<evidence type="ECO:0000256" key="9">
    <source>
        <dbReference type="SAM" id="Phobius"/>
    </source>
</evidence>
<feature type="transmembrane region" description="Helical" evidence="9">
    <location>
        <begin position="349"/>
        <end position="376"/>
    </location>
</feature>
<organism evidence="10 12">
    <name type="scientific">Staphylococcus petrasii</name>
    <dbReference type="NCBI Taxonomy" id="1276936"/>
    <lineage>
        <taxon>Bacteria</taxon>
        <taxon>Bacillati</taxon>
        <taxon>Bacillota</taxon>
        <taxon>Bacilli</taxon>
        <taxon>Bacillales</taxon>
        <taxon>Staphylococcaceae</taxon>
        <taxon>Staphylococcus</taxon>
    </lineage>
</organism>
<reference evidence="11 13" key="2">
    <citation type="submission" date="2019-04" db="EMBL/GenBank/DDBJ databases">
        <title>Genomic characterization of Staphylococcus petrasii strains.</title>
        <authorList>
            <person name="Vrbovska V."/>
            <person name="Kovarovic V."/>
            <person name="Maslanova I."/>
            <person name="Indrakova A."/>
            <person name="Petras P."/>
            <person name="Sedo O."/>
            <person name="Svec P."/>
            <person name="Fisarova L."/>
            <person name="Sedlacek I."/>
            <person name="Doskar J."/>
            <person name="Pantucek R."/>
        </authorList>
    </citation>
    <scope>NUCLEOTIDE SEQUENCE [LARGE SCALE GENOMIC DNA]</scope>
    <source>
        <strain evidence="11 13">P5404</strain>
    </source>
</reference>
<evidence type="ECO:0000313" key="11">
    <source>
        <dbReference type="EMBL" id="TGE16355.1"/>
    </source>
</evidence>
<feature type="transmembrane region" description="Helical" evidence="9">
    <location>
        <begin position="471"/>
        <end position="494"/>
    </location>
</feature>
<feature type="transmembrane region" description="Helical" evidence="9">
    <location>
        <begin position="50"/>
        <end position="69"/>
    </location>
</feature>
<dbReference type="GO" id="GO:0022857">
    <property type="term" value="F:transmembrane transporter activity"/>
    <property type="evidence" value="ECO:0007669"/>
    <property type="project" value="InterPro"/>
</dbReference>
<accession>A0A380FV20</accession>
<feature type="transmembrane region" description="Helical" evidence="9">
    <location>
        <begin position="319"/>
        <end position="337"/>
    </location>
</feature>
<protein>
    <submittedName>
        <fullName evidence="11">BCCT family transporter</fullName>
    </submittedName>
    <submittedName>
        <fullName evidence="10">Glycine betaine transporter OpuD</fullName>
    </submittedName>
</protein>
<dbReference type="EMBL" id="UHDO01000001">
    <property type="protein sequence ID" value="SUM42729.1"/>
    <property type="molecule type" value="Genomic_DNA"/>
</dbReference>
<dbReference type="NCBIfam" id="TIGR00842">
    <property type="entry name" value="bcct"/>
    <property type="match status" value="1"/>
</dbReference>
<comment type="similarity">
    <text evidence="2">Belongs to the BCCT transporter (TC 2.A.15) family.</text>
</comment>
<keyword evidence="13" id="KW-1185">Reference proteome</keyword>
<dbReference type="Proteomes" id="UP000254047">
    <property type="component" value="Unassembled WGS sequence"/>
</dbReference>
<dbReference type="Pfam" id="PF02028">
    <property type="entry name" value="BCCT"/>
    <property type="match status" value="1"/>
</dbReference>
<dbReference type="Proteomes" id="UP000297598">
    <property type="component" value="Unassembled WGS sequence"/>
</dbReference>
<feature type="transmembrane region" description="Helical" evidence="9">
    <location>
        <begin position="194"/>
        <end position="213"/>
    </location>
</feature>
<feature type="region of interest" description="Disordered" evidence="8">
    <location>
        <begin position="517"/>
        <end position="538"/>
    </location>
</feature>
<evidence type="ECO:0000313" key="10">
    <source>
        <dbReference type="EMBL" id="SUM42729.1"/>
    </source>
</evidence>
<feature type="transmembrane region" description="Helical" evidence="9">
    <location>
        <begin position="396"/>
        <end position="419"/>
    </location>
</feature>
<keyword evidence="3" id="KW-0813">Transport</keyword>
<reference evidence="10 12" key="1">
    <citation type="submission" date="2018-06" db="EMBL/GenBank/DDBJ databases">
        <authorList>
            <consortium name="Pathogen Informatics"/>
            <person name="Doyle S."/>
        </authorList>
    </citation>
    <scope>NUCLEOTIDE SEQUENCE [LARGE SCALE GENOMIC DNA]</scope>
    <source>
        <strain evidence="10 12">NCTC13830</strain>
    </source>
</reference>
<evidence type="ECO:0000313" key="13">
    <source>
        <dbReference type="Proteomes" id="UP000297598"/>
    </source>
</evidence>
<dbReference type="PANTHER" id="PTHR30047">
    <property type="entry name" value="HIGH-AFFINITY CHOLINE TRANSPORT PROTEIN-RELATED"/>
    <property type="match status" value="1"/>
</dbReference>
<dbReference type="PANTHER" id="PTHR30047:SF7">
    <property type="entry name" value="HIGH-AFFINITY CHOLINE TRANSPORT PROTEIN"/>
    <property type="match status" value="1"/>
</dbReference>
<feature type="transmembrane region" description="Helical" evidence="9">
    <location>
        <begin position="263"/>
        <end position="283"/>
    </location>
</feature>
<feature type="transmembrane region" description="Helical" evidence="9">
    <location>
        <begin position="141"/>
        <end position="162"/>
    </location>
</feature>
<evidence type="ECO:0000256" key="4">
    <source>
        <dbReference type="ARBA" id="ARBA00022475"/>
    </source>
</evidence>
<evidence type="ECO:0000256" key="2">
    <source>
        <dbReference type="ARBA" id="ARBA00005658"/>
    </source>
</evidence>
<evidence type="ECO:0000256" key="8">
    <source>
        <dbReference type="SAM" id="MobiDB-lite"/>
    </source>
</evidence>
<dbReference type="EMBL" id="SRLS01000015">
    <property type="protein sequence ID" value="TGE16355.1"/>
    <property type="molecule type" value="Genomic_DNA"/>
</dbReference>
<keyword evidence="4" id="KW-1003">Cell membrane</keyword>
<evidence type="ECO:0000313" key="12">
    <source>
        <dbReference type="Proteomes" id="UP000254047"/>
    </source>
</evidence>
<evidence type="ECO:0000256" key="6">
    <source>
        <dbReference type="ARBA" id="ARBA00022989"/>
    </source>
</evidence>
<dbReference type="InterPro" id="IPR000060">
    <property type="entry name" value="BCCT_transptr"/>
</dbReference>
<feature type="transmembrane region" description="Helical" evidence="9">
    <location>
        <begin position="446"/>
        <end position="465"/>
    </location>
</feature>
<feature type="transmembrane region" description="Helical" evidence="9">
    <location>
        <begin position="89"/>
        <end position="110"/>
    </location>
</feature>
<name>A0A380FV20_9STAP</name>
<comment type="subcellular location">
    <subcellularLocation>
        <location evidence="1">Cell membrane</location>
        <topology evidence="1">Multi-pass membrane protein</topology>
    </subcellularLocation>
</comment>
<sequence length="538" mass="59995">MMDKRKKNNKLVYFISVIIIFIITATAGFFPKAFGAHAQSVYDFISNSFGWLFLLIIFILDIFLIALAISRYGRFKLGSDDEEPEFSFLSWLGMLFSAGLGVGIVFWGVAEPLTHYLHSPFPEKVSDQSAESARLAMGYTFFHWGISQWSIFAMAGLIVAYFQFRKKRNGLISTAMEPVFGEAYKRPIRNIIDILAIISTVMGIATSIGLGIMQISGGLNHVFHVPNTNFTKISITILMVCIFLGSAITGLNKGVKWLSNINIILGAVLLLFMLIFGDLKFILESYTLAIGDYIRHFVEYSLRIDPYTGKNAWIQQWTVFYWAWVISWSPFIGGFVARVSRGRTIREFIICVLIMPPLISFVWIAGFGGMAVKIAMGGDNIAQLVDKDYTVALFELLSKFPLADITSGLAIILIFLLIVTSADSTTHIVAGMATGGDENPKVKHKVIWGLLIGAISVAMTIAGGLTSLQTASVVTGLPFSIILLLMTISIMRALRREHTKHFQMSYINDDKDYSIPLEKREKETEAQKKKNNNDQTKD</sequence>